<dbReference type="Proteomes" id="UP000479526">
    <property type="component" value="Unassembled WGS sequence"/>
</dbReference>
<dbReference type="PANTHER" id="PTHR43244">
    <property type="match status" value="1"/>
</dbReference>
<dbReference type="GO" id="GO:0016705">
    <property type="term" value="F:oxidoreductase activity, acting on paired donors, with incorporation or reduction of molecular oxygen"/>
    <property type="evidence" value="ECO:0007669"/>
    <property type="project" value="InterPro"/>
</dbReference>
<evidence type="ECO:0000259" key="2">
    <source>
        <dbReference type="Pfam" id="PF00296"/>
    </source>
</evidence>
<keyword evidence="4" id="KW-1185">Reference proteome</keyword>
<dbReference type="Gene3D" id="3.20.20.30">
    <property type="entry name" value="Luciferase-like domain"/>
    <property type="match status" value="1"/>
</dbReference>
<reference evidence="3 4" key="1">
    <citation type="submission" date="2020-01" db="EMBL/GenBank/DDBJ databases">
        <title>Herbidospora sp. NEAU-GS84 nov., a novel actinomycete isolated from soil.</title>
        <authorList>
            <person name="Han L."/>
        </authorList>
    </citation>
    <scope>NUCLEOTIDE SEQUENCE [LARGE SCALE GENOMIC DNA]</scope>
    <source>
        <strain evidence="3 4">NEAU-GS84</strain>
    </source>
</reference>
<dbReference type="Pfam" id="PF00296">
    <property type="entry name" value="Bac_luciferase"/>
    <property type="match status" value="1"/>
</dbReference>
<feature type="domain" description="Luciferase-like" evidence="2">
    <location>
        <begin position="13"/>
        <end position="283"/>
    </location>
</feature>
<accession>A0A7C9J4D0</accession>
<organism evidence="3 4">
    <name type="scientific">Herbidospora solisilvae</name>
    <dbReference type="NCBI Taxonomy" id="2696284"/>
    <lineage>
        <taxon>Bacteria</taxon>
        <taxon>Bacillati</taxon>
        <taxon>Actinomycetota</taxon>
        <taxon>Actinomycetes</taxon>
        <taxon>Streptosporangiales</taxon>
        <taxon>Streptosporangiaceae</taxon>
        <taxon>Herbidospora</taxon>
    </lineage>
</organism>
<evidence type="ECO:0000313" key="3">
    <source>
        <dbReference type="EMBL" id="NAS24346.1"/>
    </source>
</evidence>
<dbReference type="NCBIfam" id="TIGR03841">
    <property type="entry name" value="F420_Rv3093c"/>
    <property type="match status" value="1"/>
</dbReference>
<dbReference type="InterPro" id="IPR036661">
    <property type="entry name" value="Luciferase-like_sf"/>
</dbReference>
<keyword evidence="1 3" id="KW-0560">Oxidoreductase</keyword>
<proteinExistence type="predicted"/>
<gene>
    <name evidence="3" type="ORF">GT755_21955</name>
</gene>
<dbReference type="InterPro" id="IPR011251">
    <property type="entry name" value="Luciferase-like_dom"/>
</dbReference>
<dbReference type="EC" id="1.-.-.-" evidence="3"/>
<evidence type="ECO:0000313" key="4">
    <source>
        <dbReference type="Proteomes" id="UP000479526"/>
    </source>
</evidence>
<dbReference type="InterPro" id="IPR022526">
    <property type="entry name" value="F420_Rv3093c"/>
</dbReference>
<name>A0A7C9J4D0_9ACTN</name>
<dbReference type="PANTHER" id="PTHR43244:SF1">
    <property type="entry name" value="5,10-METHYLENETETRAHYDROMETHANOPTERIN REDUCTASE"/>
    <property type="match status" value="1"/>
</dbReference>
<dbReference type="EMBL" id="WXEW01000006">
    <property type="protein sequence ID" value="NAS24346.1"/>
    <property type="molecule type" value="Genomic_DNA"/>
</dbReference>
<sequence>MLSVSLGLWQDRPASDALLTAKAADDLGYPGLWIGEMATYDAFALATAVGLATERIALTLGPFAVAVRDPMMIAMGVASVADLVKRRVDVAIGTSSPLVVEKWHGRPHAGSARALAEQVEVLRGLLDGEKSAHARSSGYRLRLDPPRSTVTVAAFGPQAVRIAATADRMVLNLITPASAARLIGDFRAAGGTRVTAWVTASASKDAAAMEQLRRGVVGYLAAPGYGEMFTEAGFGDVVAFARTRPHPRELLAEIPDELLESVGLLGPTAEKRLAEYRDAGVDEIAVIPASTDDDPGGAATLRELQALGAR</sequence>
<comment type="caution">
    <text evidence="3">The sequence shown here is derived from an EMBL/GenBank/DDBJ whole genome shotgun (WGS) entry which is preliminary data.</text>
</comment>
<dbReference type="InterPro" id="IPR050564">
    <property type="entry name" value="F420-G6PD/mer"/>
</dbReference>
<dbReference type="AlphaFoldDB" id="A0A7C9J4D0"/>
<protein>
    <submittedName>
        <fullName evidence="3">LLM class F420-dependent oxidoreductase</fullName>
        <ecNumber evidence="3">1.-.-.-</ecNumber>
    </submittedName>
</protein>
<dbReference type="RefSeq" id="WP_161481524.1">
    <property type="nucleotide sequence ID" value="NZ_WXEW01000006.1"/>
</dbReference>
<dbReference type="SUPFAM" id="SSF51679">
    <property type="entry name" value="Bacterial luciferase-like"/>
    <property type="match status" value="1"/>
</dbReference>
<evidence type="ECO:0000256" key="1">
    <source>
        <dbReference type="ARBA" id="ARBA00023002"/>
    </source>
</evidence>